<name>A0ABW6CY68_9BACT</name>
<evidence type="ECO:0000313" key="2">
    <source>
        <dbReference type="EMBL" id="MFD3275887.1"/>
    </source>
</evidence>
<feature type="chain" id="PRO_5046205245" evidence="1">
    <location>
        <begin position="23"/>
        <end position="322"/>
    </location>
</feature>
<accession>A0ABW6CY68</accession>
<gene>
    <name evidence="2" type="ORF">SKC38_06585</name>
</gene>
<protein>
    <submittedName>
        <fullName evidence="2">Uncharacterized protein</fullName>
    </submittedName>
</protein>
<keyword evidence="1" id="KW-0732">Signal</keyword>
<organism evidence="2 3">
    <name type="scientific">Aquirufa echingensis</name>
    <dbReference type="NCBI Taxonomy" id="3096516"/>
    <lineage>
        <taxon>Bacteria</taxon>
        <taxon>Pseudomonadati</taxon>
        <taxon>Bacteroidota</taxon>
        <taxon>Cytophagia</taxon>
        <taxon>Cytophagales</taxon>
        <taxon>Flectobacillaceae</taxon>
        <taxon>Aquirufa</taxon>
    </lineage>
</organism>
<evidence type="ECO:0000256" key="1">
    <source>
        <dbReference type="SAM" id="SignalP"/>
    </source>
</evidence>
<dbReference type="RefSeq" id="WP_377976211.1">
    <property type="nucleotide sequence ID" value="NZ_JBBKYA010000003.1"/>
</dbReference>
<sequence>MKKLLTVFLIVLAIFQNRKLLAQTGIGTTAPVNKFQVETATADPATSGSAANGNLRLSGLSVAHVLDFGLGNTSNFAWIQARNKTYGTNYNLALNPLGGNVGIGTSSPTAKLNLVGGGMRIYDGFTNSGTRPAINTSSIGNYEIRGVGSATGTVQADGADDGFLRLSAGGGTTTTAQSSIDISGFSNTADMNNNIVFRTAGTERMRIDLNGNVLGSNSNTLSGFGATISSISAAYTLAATDNAEVIKSDAASAITVTIPTGLPTGFNCMVLQYGAGQITFAAASGVTIINRNSYTKTLGQYAIATVLHLGSNIVVISGELGN</sequence>
<dbReference type="Proteomes" id="UP001598114">
    <property type="component" value="Unassembled WGS sequence"/>
</dbReference>
<proteinExistence type="predicted"/>
<comment type="caution">
    <text evidence="2">The sequence shown here is derived from an EMBL/GenBank/DDBJ whole genome shotgun (WGS) entry which is preliminary data.</text>
</comment>
<reference evidence="2 3" key="1">
    <citation type="submission" date="2024-03" db="EMBL/GenBank/DDBJ databases">
        <title>Aquirufa genome sequencing.</title>
        <authorList>
            <person name="Pitt A."/>
            <person name="Hahn M.W."/>
        </authorList>
    </citation>
    <scope>NUCLEOTIDE SEQUENCE [LARGE SCALE GENOMIC DNA]</scope>
    <source>
        <strain evidence="2 3">PLAD-142S6K</strain>
    </source>
</reference>
<evidence type="ECO:0000313" key="3">
    <source>
        <dbReference type="Proteomes" id="UP001598114"/>
    </source>
</evidence>
<keyword evidence="3" id="KW-1185">Reference proteome</keyword>
<dbReference type="EMBL" id="JBBKYA010000003">
    <property type="protein sequence ID" value="MFD3275887.1"/>
    <property type="molecule type" value="Genomic_DNA"/>
</dbReference>
<feature type="signal peptide" evidence="1">
    <location>
        <begin position="1"/>
        <end position="22"/>
    </location>
</feature>